<feature type="binding site" evidence="2">
    <location>
        <position position="135"/>
    </location>
    <ligand>
        <name>Zn(2+)</name>
        <dbReference type="ChEBI" id="CHEBI:29105"/>
        <label>2</label>
    </ligand>
</feature>
<dbReference type="RefSeq" id="WP_307248029.1">
    <property type="nucleotide sequence ID" value="NZ_JAUSUZ010000001.1"/>
</dbReference>
<keyword evidence="3" id="KW-0645">Protease</keyword>
<keyword evidence="3" id="KW-0031">Aminopeptidase</keyword>
<keyword evidence="2" id="KW-0862">Zinc</keyword>
<dbReference type="Gene3D" id="3.30.1360.130">
    <property type="entry name" value="Dipeptide transport protein"/>
    <property type="match status" value="1"/>
</dbReference>
<organism evidence="3 4">
    <name type="scientific">Catenuloplanes indicus</name>
    <dbReference type="NCBI Taxonomy" id="137267"/>
    <lineage>
        <taxon>Bacteria</taxon>
        <taxon>Bacillati</taxon>
        <taxon>Actinomycetota</taxon>
        <taxon>Actinomycetes</taxon>
        <taxon>Micromonosporales</taxon>
        <taxon>Micromonosporaceae</taxon>
        <taxon>Catenuloplanes</taxon>
    </lineage>
</organism>
<keyword evidence="4" id="KW-1185">Reference proteome</keyword>
<feature type="binding site" evidence="2">
    <location>
        <position position="61"/>
    </location>
    <ligand>
        <name>Zn(2+)</name>
        <dbReference type="ChEBI" id="CHEBI:29105"/>
        <label>2</label>
    </ligand>
</feature>
<name>A0AAE3W8S3_9ACTN</name>
<keyword evidence="3" id="KW-0378">Hydrolase</keyword>
<protein>
    <submittedName>
        <fullName evidence="3">D-amino peptidase</fullName>
        <ecNumber evidence="3">3.4.11.-</ecNumber>
    </submittedName>
</protein>
<dbReference type="SUPFAM" id="SSF63992">
    <property type="entry name" value="Dipeptide transport protein"/>
    <property type="match status" value="1"/>
</dbReference>
<dbReference type="AlphaFoldDB" id="A0AAE3W8S3"/>
<sequence>MRVVISADMEGISGVVHRTEILPGEYDYERGRALMTAEVNAVIDGVLTADPGADVLVADAHGPFRSILPEDLDPRVRLVRGRPRPLGMMAGLDDRTGAVMFVGYHARAGAGPAVLAHAMSGAVLDVRLNGRTVGEIGLNAALAGHHGVPVALVAGDDVACAELAALSPRSVAVPVKQAAGQFAAVTLHPTVVRERLRAAAAEAVRAVPGIPPFRIDGPVVLEMDLHGPAAVDLATLVPGVERAPGARTVRFAARDLPEAYRVMSLLVALGQVPV</sequence>
<feature type="binding site" evidence="2">
    <location>
        <position position="8"/>
    </location>
    <ligand>
        <name>Zn(2+)</name>
        <dbReference type="ChEBI" id="CHEBI:29105"/>
        <label>2</label>
    </ligand>
</feature>
<dbReference type="InterPro" id="IPR027476">
    <property type="entry name" value="DppA_N"/>
</dbReference>
<reference evidence="3 4" key="1">
    <citation type="submission" date="2023-07" db="EMBL/GenBank/DDBJ databases">
        <title>Sequencing the genomes of 1000 actinobacteria strains.</title>
        <authorList>
            <person name="Klenk H.-P."/>
        </authorList>
    </citation>
    <scope>NUCLEOTIDE SEQUENCE [LARGE SCALE GENOMIC DNA]</scope>
    <source>
        <strain evidence="3 4">DSM 44709</strain>
    </source>
</reference>
<dbReference type="Pfam" id="PF04951">
    <property type="entry name" value="Peptidase_M55"/>
    <property type="match status" value="1"/>
</dbReference>
<comment type="caution">
    <text evidence="3">The sequence shown here is derived from an EMBL/GenBank/DDBJ whole genome shotgun (WGS) entry which is preliminary data.</text>
</comment>
<feature type="active site" description="Nucleophile" evidence="1">
    <location>
        <position position="117"/>
    </location>
</feature>
<dbReference type="Gene3D" id="3.40.50.10780">
    <property type="entry name" value="Dipeptide transport protein"/>
    <property type="match status" value="1"/>
</dbReference>
<dbReference type="GO" id="GO:0004177">
    <property type="term" value="F:aminopeptidase activity"/>
    <property type="evidence" value="ECO:0007669"/>
    <property type="project" value="UniProtKB-KW"/>
</dbReference>
<dbReference type="Proteomes" id="UP001240236">
    <property type="component" value="Unassembled WGS sequence"/>
</dbReference>
<dbReference type="EC" id="3.4.11.-" evidence="3"/>
<dbReference type="GO" id="GO:0046872">
    <property type="term" value="F:metal ion binding"/>
    <property type="evidence" value="ECO:0007669"/>
    <property type="project" value="UniProtKB-KW"/>
</dbReference>
<dbReference type="EMBL" id="JAUSUZ010000001">
    <property type="protein sequence ID" value="MDQ0371337.1"/>
    <property type="molecule type" value="Genomic_DNA"/>
</dbReference>
<evidence type="ECO:0000313" key="4">
    <source>
        <dbReference type="Proteomes" id="UP001240236"/>
    </source>
</evidence>
<keyword evidence="2" id="KW-0479">Metal-binding</keyword>
<dbReference type="PIRSF" id="PIRSF015853">
    <property type="entry name" value="Pep_DppA"/>
    <property type="match status" value="1"/>
</dbReference>
<evidence type="ECO:0000313" key="3">
    <source>
        <dbReference type="EMBL" id="MDQ0371337.1"/>
    </source>
</evidence>
<accession>A0AAE3W8S3</accession>
<dbReference type="InterPro" id="IPR007035">
    <property type="entry name" value="Peptidase_M55"/>
</dbReference>
<feature type="binding site" evidence="2">
    <location>
        <position position="8"/>
    </location>
    <ligand>
        <name>Zn(2+)</name>
        <dbReference type="ChEBI" id="CHEBI:29105"/>
        <label>1</label>
    </ligand>
</feature>
<dbReference type="CDD" id="cd08663">
    <property type="entry name" value="DAP_dppA_1"/>
    <property type="match status" value="1"/>
</dbReference>
<evidence type="ECO:0000256" key="1">
    <source>
        <dbReference type="PIRSR" id="PIRSR015853-1"/>
    </source>
</evidence>
<feature type="binding site" evidence="2">
    <location>
        <position position="105"/>
    </location>
    <ligand>
        <name>Zn(2+)</name>
        <dbReference type="ChEBI" id="CHEBI:29105"/>
        <label>2</label>
    </ligand>
</feature>
<feature type="binding site" evidence="2">
    <location>
        <position position="10"/>
    </location>
    <ligand>
        <name>Zn(2+)</name>
        <dbReference type="ChEBI" id="CHEBI:29105"/>
        <label>1</label>
    </ligand>
</feature>
<proteinExistence type="predicted"/>
<evidence type="ECO:0000256" key="2">
    <source>
        <dbReference type="PIRSR" id="PIRSR015853-2"/>
    </source>
</evidence>
<dbReference type="InterPro" id="IPR036177">
    <property type="entry name" value="Peptidase_M55_sf"/>
</dbReference>
<gene>
    <name evidence="3" type="ORF">J2S42_008006</name>
</gene>